<proteinExistence type="predicted"/>
<dbReference type="Gene3D" id="1.10.1200.10">
    <property type="entry name" value="ACP-like"/>
    <property type="match status" value="1"/>
</dbReference>
<dbReference type="EMBL" id="JAAGMK010000127">
    <property type="protein sequence ID" value="NEB83597.1"/>
    <property type="molecule type" value="Genomic_DNA"/>
</dbReference>
<evidence type="ECO:0000259" key="1">
    <source>
        <dbReference type="PROSITE" id="PS50075"/>
    </source>
</evidence>
<gene>
    <name evidence="2" type="ORF">G3I43_05280</name>
</gene>
<dbReference type="RefSeq" id="WP_047180300.1">
    <property type="nucleotide sequence ID" value="NZ_CBDRIV010000022.1"/>
</dbReference>
<dbReference type="InterPro" id="IPR036736">
    <property type="entry name" value="ACP-like_sf"/>
</dbReference>
<dbReference type="InterPro" id="IPR009081">
    <property type="entry name" value="PP-bd_ACP"/>
</dbReference>
<dbReference type="Pfam" id="PF00550">
    <property type="entry name" value="PP-binding"/>
    <property type="match status" value="1"/>
</dbReference>
<feature type="domain" description="Carrier" evidence="1">
    <location>
        <begin position="1"/>
        <end position="79"/>
    </location>
</feature>
<organism evidence="2">
    <name type="scientific">Streptomyces anulatus</name>
    <name type="common">Streptomyces chrysomallus</name>
    <dbReference type="NCBI Taxonomy" id="1892"/>
    <lineage>
        <taxon>Bacteria</taxon>
        <taxon>Bacillati</taxon>
        <taxon>Actinomycetota</taxon>
        <taxon>Actinomycetes</taxon>
        <taxon>Kitasatosporales</taxon>
        <taxon>Streptomycetaceae</taxon>
        <taxon>Streptomyces</taxon>
    </lineage>
</organism>
<accession>A0A6G3SKP9</accession>
<sequence length="85" mass="9922">MERTQRLRNMIEEQFLVEFDEELTDQSDLFKVGVIDSFGYVQLLGSLEEEFSIQLKDEDFLKDILTSLESIDAFVAKKIAERGDR</sequence>
<protein>
    <submittedName>
        <fullName evidence="2">Acyl carrier protein</fullName>
    </submittedName>
</protein>
<reference evidence="2" key="1">
    <citation type="submission" date="2020-01" db="EMBL/GenBank/DDBJ databases">
        <title>Insect and environment-associated Actinomycetes.</title>
        <authorList>
            <person name="Currrie C."/>
            <person name="Chevrette M."/>
            <person name="Carlson C."/>
            <person name="Stubbendieck R."/>
            <person name="Wendt-Pienkowski E."/>
        </authorList>
    </citation>
    <scope>NUCLEOTIDE SEQUENCE</scope>
    <source>
        <strain evidence="2">SID505</strain>
    </source>
</reference>
<dbReference type="SUPFAM" id="SSF47336">
    <property type="entry name" value="ACP-like"/>
    <property type="match status" value="1"/>
</dbReference>
<dbReference type="PROSITE" id="PS50075">
    <property type="entry name" value="CARRIER"/>
    <property type="match status" value="1"/>
</dbReference>
<evidence type="ECO:0000313" key="2">
    <source>
        <dbReference type="EMBL" id="NEB83597.1"/>
    </source>
</evidence>
<dbReference type="AlphaFoldDB" id="A0A6G3SKP9"/>
<comment type="caution">
    <text evidence="2">The sequence shown here is derived from an EMBL/GenBank/DDBJ whole genome shotgun (WGS) entry which is preliminary data.</text>
</comment>
<name>A0A6G3SKP9_STRAQ</name>